<comment type="caution">
    <text evidence="3">The sequence shown here is derived from an EMBL/GenBank/DDBJ whole genome shotgun (WGS) entry which is preliminary data.</text>
</comment>
<proteinExistence type="inferred from homology"/>
<comment type="similarity">
    <text evidence="1">Belongs to the transferase hexapeptide repeat family.</text>
</comment>
<dbReference type="Gene3D" id="2.160.10.10">
    <property type="entry name" value="Hexapeptide repeat proteins"/>
    <property type="match status" value="1"/>
</dbReference>
<dbReference type="GO" id="GO:0005829">
    <property type="term" value="C:cytosol"/>
    <property type="evidence" value="ECO:0007669"/>
    <property type="project" value="TreeGrafter"/>
</dbReference>
<dbReference type="GO" id="GO:0008374">
    <property type="term" value="F:O-acyltransferase activity"/>
    <property type="evidence" value="ECO:0007669"/>
    <property type="project" value="TreeGrafter"/>
</dbReference>
<keyword evidence="2 3" id="KW-0808">Transferase</keyword>
<dbReference type="EMBL" id="PVTE01000004">
    <property type="protein sequence ID" value="PRY43027.1"/>
    <property type="molecule type" value="Genomic_DNA"/>
</dbReference>
<dbReference type="PANTHER" id="PTHR23416:SF23">
    <property type="entry name" value="ACETYLTRANSFERASE C18B11.09C-RELATED"/>
    <property type="match status" value="1"/>
</dbReference>
<dbReference type="Pfam" id="PF00132">
    <property type="entry name" value="Hexapep"/>
    <property type="match status" value="1"/>
</dbReference>
<dbReference type="InterPro" id="IPR051159">
    <property type="entry name" value="Hexapeptide_acetyltransf"/>
</dbReference>
<evidence type="ECO:0000313" key="4">
    <source>
        <dbReference type="Proteomes" id="UP000238375"/>
    </source>
</evidence>
<reference evidence="3 4" key="1">
    <citation type="submission" date="2018-03" db="EMBL/GenBank/DDBJ databases">
        <title>Genomic Encyclopedia of Archaeal and Bacterial Type Strains, Phase II (KMG-II): from individual species to whole genera.</title>
        <authorList>
            <person name="Goeker M."/>
        </authorList>
    </citation>
    <scope>NUCLEOTIDE SEQUENCE [LARGE SCALE GENOMIC DNA]</scope>
    <source>
        <strain evidence="3 4">DSM 28354</strain>
    </source>
</reference>
<gene>
    <name evidence="3" type="ORF">CLV58_104158</name>
</gene>
<protein>
    <submittedName>
        <fullName evidence="3">Maltose O-acetyltransferase</fullName>
    </submittedName>
</protein>
<sequence>MKAAIRSIVSRFIDRLRDEPNLPRLKKMGLVVGRNLKMMSQCRIDFAHCWHISIGDDVTLAPRVHILAHDASMHTHLGYTRIGNVRIGDRVFIGASTTILPGADIGNDCIIGAGSVVSRSIPAGYVAAGNPARILMTTDEYLTKQQARMTDANCFDESFTVSRHVQRPQKEQMITTTDEQGFSFVK</sequence>
<dbReference type="Proteomes" id="UP000238375">
    <property type="component" value="Unassembled WGS sequence"/>
</dbReference>
<evidence type="ECO:0000313" key="3">
    <source>
        <dbReference type="EMBL" id="PRY43027.1"/>
    </source>
</evidence>
<dbReference type="SUPFAM" id="SSF51161">
    <property type="entry name" value="Trimeric LpxA-like enzymes"/>
    <property type="match status" value="1"/>
</dbReference>
<evidence type="ECO:0000256" key="1">
    <source>
        <dbReference type="ARBA" id="ARBA00007274"/>
    </source>
</evidence>
<dbReference type="InterPro" id="IPR011004">
    <property type="entry name" value="Trimer_LpxA-like_sf"/>
</dbReference>
<evidence type="ECO:0000256" key="2">
    <source>
        <dbReference type="ARBA" id="ARBA00022679"/>
    </source>
</evidence>
<organism evidence="3 4">
    <name type="scientific">Spirosoma oryzae</name>
    <dbReference type="NCBI Taxonomy" id="1469603"/>
    <lineage>
        <taxon>Bacteria</taxon>
        <taxon>Pseudomonadati</taxon>
        <taxon>Bacteroidota</taxon>
        <taxon>Cytophagia</taxon>
        <taxon>Cytophagales</taxon>
        <taxon>Cytophagaceae</taxon>
        <taxon>Spirosoma</taxon>
    </lineage>
</organism>
<dbReference type="RefSeq" id="WP_211300820.1">
    <property type="nucleotide sequence ID" value="NZ_PVTE01000004.1"/>
</dbReference>
<dbReference type="AlphaFoldDB" id="A0A2T0TBI4"/>
<dbReference type="CDD" id="cd04647">
    <property type="entry name" value="LbH_MAT_like"/>
    <property type="match status" value="1"/>
</dbReference>
<accession>A0A2T0TBI4</accession>
<keyword evidence="4" id="KW-1185">Reference proteome</keyword>
<dbReference type="PANTHER" id="PTHR23416">
    <property type="entry name" value="SIALIC ACID SYNTHASE-RELATED"/>
    <property type="match status" value="1"/>
</dbReference>
<dbReference type="InterPro" id="IPR001451">
    <property type="entry name" value="Hexapep"/>
</dbReference>
<name>A0A2T0TBI4_9BACT</name>